<dbReference type="SUPFAM" id="SSF54909">
    <property type="entry name" value="Dimeric alpha+beta barrel"/>
    <property type="match status" value="1"/>
</dbReference>
<feature type="chain" id="PRO_5004198665" description="ABM domain-containing protein" evidence="1">
    <location>
        <begin position="24"/>
        <end position="123"/>
    </location>
</feature>
<dbReference type="InterPro" id="IPR011008">
    <property type="entry name" value="Dimeric_a/b-barrel"/>
</dbReference>
<dbReference type="Gene3D" id="3.30.70.100">
    <property type="match status" value="1"/>
</dbReference>
<sequence length="123" mass="13591">MRYFKRLSLVLLTMMATLSTAYASDTAIIEIVTLKLKAGVSYTEFAPIDKAVEDQHVAKQPGFISRESAAGENGEWLVIVHWKSAKDADASMASFMSAPASQKFVDNIDGSTMVMKRYAKTYK</sequence>
<proteinExistence type="predicted"/>
<reference evidence="2 3" key="1">
    <citation type="submission" date="2006-03" db="EMBL/GenBank/DDBJ databases">
        <authorList>
            <person name="Bartlett D.H."/>
            <person name="Valle G."/>
            <person name="Lauro F.M."/>
            <person name="Vezzi A."/>
            <person name="Simonato F."/>
            <person name="Eloe E."/>
            <person name="Vitulo N."/>
            <person name="Stratton T.K."/>
            <person name="D'angelo M."/>
            <person name="Ferriera S."/>
            <person name="Johnson J."/>
            <person name="Kravitz S."/>
            <person name="Beeson K."/>
            <person name="Sutton G."/>
            <person name="Rogers Y."/>
            <person name="Friedman R."/>
            <person name="Frazier M."/>
            <person name="Venter J.C."/>
        </authorList>
    </citation>
    <scope>NUCLEOTIDE SEQUENCE [LARGE SCALE GENOMIC DNA]</scope>
    <source>
        <strain evidence="2 3">3TCK</strain>
    </source>
</reference>
<dbReference type="RefSeq" id="WP_006230541.1">
    <property type="nucleotide sequence ID" value="NZ_CH724134.1"/>
</dbReference>
<dbReference type="OrthoDB" id="1453400at2"/>
<protein>
    <recommendedName>
        <fullName evidence="4">ABM domain-containing protein</fullName>
    </recommendedName>
</protein>
<organism evidence="2 3">
    <name type="scientific">Photobacterium profundum 3TCK</name>
    <dbReference type="NCBI Taxonomy" id="314280"/>
    <lineage>
        <taxon>Bacteria</taxon>
        <taxon>Pseudomonadati</taxon>
        <taxon>Pseudomonadota</taxon>
        <taxon>Gammaproteobacteria</taxon>
        <taxon>Vibrionales</taxon>
        <taxon>Vibrionaceae</taxon>
        <taxon>Photobacterium</taxon>
    </lineage>
</organism>
<comment type="caution">
    <text evidence="2">The sequence shown here is derived from an EMBL/GenBank/DDBJ whole genome shotgun (WGS) entry which is preliminary data.</text>
</comment>
<gene>
    <name evidence="2" type="ORF">P3TCK_12596</name>
</gene>
<evidence type="ECO:0000313" key="2">
    <source>
        <dbReference type="EMBL" id="EAS44026.1"/>
    </source>
</evidence>
<evidence type="ECO:0000256" key="1">
    <source>
        <dbReference type="SAM" id="SignalP"/>
    </source>
</evidence>
<dbReference type="EMBL" id="AAPH01000007">
    <property type="protein sequence ID" value="EAS44026.1"/>
    <property type="molecule type" value="Genomic_DNA"/>
</dbReference>
<name>Q1Z618_9GAMM</name>
<accession>Q1Z618</accession>
<evidence type="ECO:0008006" key="4">
    <source>
        <dbReference type="Google" id="ProtNLM"/>
    </source>
</evidence>
<dbReference type="Proteomes" id="UP000003789">
    <property type="component" value="Unassembled WGS sequence"/>
</dbReference>
<keyword evidence="1" id="KW-0732">Signal</keyword>
<dbReference type="HOGENOM" id="CLU_164560_0_0_6"/>
<dbReference type="AlphaFoldDB" id="Q1Z618"/>
<feature type="signal peptide" evidence="1">
    <location>
        <begin position="1"/>
        <end position="23"/>
    </location>
</feature>
<evidence type="ECO:0000313" key="3">
    <source>
        <dbReference type="Proteomes" id="UP000003789"/>
    </source>
</evidence>